<evidence type="ECO:0000313" key="2">
    <source>
        <dbReference type="EMBL" id="MDQ0200563.1"/>
    </source>
</evidence>
<dbReference type="RefSeq" id="WP_307410554.1">
    <property type="nucleotide sequence ID" value="NZ_JAUSTW010000006.1"/>
</dbReference>
<evidence type="ECO:0000256" key="1">
    <source>
        <dbReference type="SAM" id="Phobius"/>
    </source>
</evidence>
<keyword evidence="1" id="KW-1133">Transmembrane helix</keyword>
<keyword evidence="1" id="KW-0472">Membrane</keyword>
<organism evidence="2 3">
    <name type="scientific">Neobacillus ginsengisoli</name>
    <dbReference type="NCBI Taxonomy" id="904295"/>
    <lineage>
        <taxon>Bacteria</taxon>
        <taxon>Bacillati</taxon>
        <taxon>Bacillota</taxon>
        <taxon>Bacilli</taxon>
        <taxon>Bacillales</taxon>
        <taxon>Bacillaceae</taxon>
        <taxon>Neobacillus</taxon>
    </lineage>
</organism>
<reference evidence="2 3" key="1">
    <citation type="submission" date="2023-07" db="EMBL/GenBank/DDBJ databases">
        <title>Genomic Encyclopedia of Type Strains, Phase IV (KMG-IV): sequencing the most valuable type-strain genomes for metagenomic binning, comparative biology and taxonomic classification.</title>
        <authorList>
            <person name="Goeker M."/>
        </authorList>
    </citation>
    <scope>NUCLEOTIDE SEQUENCE [LARGE SCALE GENOMIC DNA]</scope>
    <source>
        <strain evidence="2 3">DSM 27594</strain>
    </source>
</reference>
<feature type="transmembrane region" description="Helical" evidence="1">
    <location>
        <begin position="217"/>
        <end position="240"/>
    </location>
</feature>
<feature type="transmembrane region" description="Helical" evidence="1">
    <location>
        <begin position="363"/>
        <end position="384"/>
    </location>
</feature>
<feature type="transmembrane region" description="Helical" evidence="1">
    <location>
        <begin position="246"/>
        <end position="264"/>
    </location>
</feature>
<dbReference type="Proteomes" id="UP001224122">
    <property type="component" value="Unassembled WGS sequence"/>
</dbReference>
<feature type="transmembrane region" description="Helical" evidence="1">
    <location>
        <begin position="319"/>
        <end position="343"/>
    </location>
</feature>
<evidence type="ECO:0008006" key="4">
    <source>
        <dbReference type="Google" id="ProtNLM"/>
    </source>
</evidence>
<evidence type="ECO:0000313" key="3">
    <source>
        <dbReference type="Proteomes" id="UP001224122"/>
    </source>
</evidence>
<name>A0ABT9XYW7_9BACI</name>
<keyword evidence="1" id="KW-0812">Transmembrane</keyword>
<keyword evidence="3" id="KW-1185">Reference proteome</keyword>
<comment type="caution">
    <text evidence="2">The sequence shown here is derived from an EMBL/GenBank/DDBJ whole genome shotgun (WGS) entry which is preliminary data.</text>
</comment>
<dbReference type="EMBL" id="JAUSTW010000006">
    <property type="protein sequence ID" value="MDQ0200563.1"/>
    <property type="molecule type" value="Genomic_DNA"/>
</dbReference>
<feature type="transmembrane region" description="Helical" evidence="1">
    <location>
        <begin position="149"/>
        <end position="171"/>
    </location>
</feature>
<accession>A0ABT9XYW7</accession>
<gene>
    <name evidence="2" type="ORF">J2S10_003752</name>
</gene>
<feature type="transmembrane region" description="Helical" evidence="1">
    <location>
        <begin position="115"/>
        <end position="137"/>
    </location>
</feature>
<protein>
    <recommendedName>
        <fullName evidence="4">Peptidase</fullName>
    </recommendedName>
</protein>
<sequence>MKITLSSQLLLVPIEIRKDKRHYIVEDLTSGEFYEMPEVCIKAIHLIQHGEVLGEVERQLREKFPEEEVDLIDFAEQLFELNLITEIDSIKVEFKQKKKESLGFLWISPRIGKFFFNKTAFIVYLLLFMINVGLLIYHPALFPHYKDLFIFHLMVLNIPSWLLLTSVLVLIHELGHVLAMRAKHLPTKLEVGHRLFLVVLETDMSAVWKLPSKDRNVLYLAGLCFDTMVLFLALISQLIFFKGSEIFLSIMHVVVLDTFIRMVYQCCVYMKTDLYFVFENVSGCYNLMENARQIIRKWLPIQQTSSKGEVIFAGERKPVYFYSIFYFVGVVLTITLYVLFYIPQLWFAWKNVFPGFEQAPTSLAFWDASLFSLQLLLGFMLLLFSWRKKYLKSFLN</sequence>
<proteinExistence type="predicted"/>